<proteinExistence type="predicted"/>
<dbReference type="Proteomes" id="UP000276133">
    <property type="component" value="Unassembled WGS sequence"/>
</dbReference>
<sequence>MTDCILIIKEVKETGIEKCYSKFITLLMHLKTDRAKDSALLFILFIVSLYPITYASPVIQNQYSRVANCTKKLKQTDTIKSFIVLPIL</sequence>
<keyword evidence="3" id="KW-1185">Reference proteome</keyword>
<keyword evidence="1" id="KW-0812">Transmembrane</keyword>
<protein>
    <submittedName>
        <fullName evidence="2">Uncharacterized protein</fullName>
    </submittedName>
</protein>
<evidence type="ECO:0000256" key="1">
    <source>
        <dbReference type="SAM" id="Phobius"/>
    </source>
</evidence>
<name>A0A3M7SUX5_BRAPC</name>
<evidence type="ECO:0000313" key="2">
    <source>
        <dbReference type="EMBL" id="RNA39631.1"/>
    </source>
</evidence>
<reference evidence="2 3" key="1">
    <citation type="journal article" date="2018" name="Sci. Rep.">
        <title>Genomic signatures of local adaptation to the degree of environmental predictability in rotifers.</title>
        <authorList>
            <person name="Franch-Gras L."/>
            <person name="Hahn C."/>
            <person name="Garcia-Roger E.M."/>
            <person name="Carmona M.J."/>
            <person name="Serra M."/>
            <person name="Gomez A."/>
        </authorList>
    </citation>
    <scope>NUCLEOTIDE SEQUENCE [LARGE SCALE GENOMIC DNA]</scope>
    <source>
        <strain evidence="2">HYR1</strain>
    </source>
</reference>
<feature type="transmembrane region" description="Helical" evidence="1">
    <location>
        <begin position="39"/>
        <end position="59"/>
    </location>
</feature>
<dbReference type="AlphaFoldDB" id="A0A3M7SUX5"/>
<dbReference type="EMBL" id="REGN01000727">
    <property type="protein sequence ID" value="RNA39631.1"/>
    <property type="molecule type" value="Genomic_DNA"/>
</dbReference>
<organism evidence="2 3">
    <name type="scientific">Brachionus plicatilis</name>
    <name type="common">Marine rotifer</name>
    <name type="synonym">Brachionus muelleri</name>
    <dbReference type="NCBI Taxonomy" id="10195"/>
    <lineage>
        <taxon>Eukaryota</taxon>
        <taxon>Metazoa</taxon>
        <taxon>Spiralia</taxon>
        <taxon>Gnathifera</taxon>
        <taxon>Rotifera</taxon>
        <taxon>Eurotatoria</taxon>
        <taxon>Monogononta</taxon>
        <taxon>Pseudotrocha</taxon>
        <taxon>Ploima</taxon>
        <taxon>Brachionidae</taxon>
        <taxon>Brachionus</taxon>
    </lineage>
</organism>
<gene>
    <name evidence="2" type="ORF">BpHYR1_026386</name>
</gene>
<accession>A0A3M7SUX5</accession>
<evidence type="ECO:0000313" key="3">
    <source>
        <dbReference type="Proteomes" id="UP000276133"/>
    </source>
</evidence>
<comment type="caution">
    <text evidence="2">The sequence shown here is derived from an EMBL/GenBank/DDBJ whole genome shotgun (WGS) entry which is preliminary data.</text>
</comment>
<keyword evidence="1" id="KW-0472">Membrane</keyword>
<keyword evidence="1" id="KW-1133">Transmembrane helix</keyword>